<comment type="caution">
    <text evidence="1">The sequence shown here is derived from an EMBL/GenBank/DDBJ whole genome shotgun (WGS) entry which is preliminary data.</text>
</comment>
<dbReference type="EMBL" id="BEZZ01000032">
    <property type="protein sequence ID" value="GCC23514.1"/>
    <property type="molecule type" value="Genomic_DNA"/>
</dbReference>
<evidence type="ECO:0000313" key="1">
    <source>
        <dbReference type="EMBL" id="GCC23514.1"/>
    </source>
</evidence>
<reference evidence="1 2" key="1">
    <citation type="journal article" date="2018" name="Nat. Ecol. Evol.">
        <title>Shark genomes provide insights into elasmobranch evolution and the origin of vertebrates.</title>
        <authorList>
            <person name="Hara Y"/>
            <person name="Yamaguchi K"/>
            <person name="Onimaru K"/>
            <person name="Kadota M"/>
            <person name="Koyanagi M"/>
            <person name="Keeley SD"/>
            <person name="Tatsumi K"/>
            <person name="Tanaka K"/>
            <person name="Motone F"/>
            <person name="Kageyama Y"/>
            <person name="Nozu R"/>
            <person name="Adachi N"/>
            <person name="Nishimura O"/>
            <person name="Nakagawa R"/>
            <person name="Tanegashima C"/>
            <person name="Kiyatake I"/>
            <person name="Matsumoto R"/>
            <person name="Murakumo K"/>
            <person name="Nishida K"/>
            <person name="Terakita A"/>
            <person name="Kuratani S"/>
            <person name="Sato K"/>
            <person name="Hyodo S Kuraku.S."/>
        </authorList>
    </citation>
    <scope>NUCLEOTIDE SEQUENCE [LARGE SCALE GENOMIC DNA]</scope>
</reference>
<proteinExistence type="predicted"/>
<name>A0A401RZD0_CHIPU</name>
<sequence length="137" mass="14822">MRWGGCRRYTARARGVSESCQPIARTRSEGGAVTVKRSARLLNTTDRCFGEAVNHPVCPPSIGPPAAPSGWDSGGRDPEWADLPALSWRAGRQSRCYRADEWVLRLVGGAPRGYTSGSLLARRLSINAPARCRLATA</sequence>
<gene>
    <name evidence="1" type="ORF">chiPu_0001910</name>
</gene>
<evidence type="ECO:0000313" key="2">
    <source>
        <dbReference type="Proteomes" id="UP000287033"/>
    </source>
</evidence>
<keyword evidence="2" id="KW-1185">Reference proteome</keyword>
<organism evidence="1 2">
    <name type="scientific">Chiloscyllium punctatum</name>
    <name type="common">Brownbanded bambooshark</name>
    <name type="synonym">Hemiscyllium punctatum</name>
    <dbReference type="NCBI Taxonomy" id="137246"/>
    <lineage>
        <taxon>Eukaryota</taxon>
        <taxon>Metazoa</taxon>
        <taxon>Chordata</taxon>
        <taxon>Craniata</taxon>
        <taxon>Vertebrata</taxon>
        <taxon>Chondrichthyes</taxon>
        <taxon>Elasmobranchii</taxon>
        <taxon>Galeomorphii</taxon>
        <taxon>Galeoidea</taxon>
        <taxon>Orectolobiformes</taxon>
        <taxon>Hemiscylliidae</taxon>
        <taxon>Chiloscyllium</taxon>
    </lineage>
</organism>
<dbReference type="AlphaFoldDB" id="A0A401RZD0"/>
<protein>
    <submittedName>
        <fullName evidence="1">Uncharacterized protein</fullName>
    </submittedName>
</protein>
<accession>A0A401RZD0</accession>
<dbReference type="Proteomes" id="UP000287033">
    <property type="component" value="Unassembled WGS sequence"/>
</dbReference>